<dbReference type="RefSeq" id="WP_100797116.1">
    <property type="nucleotide sequence ID" value="NZ_JAEOAH010000012.1"/>
</dbReference>
<protein>
    <submittedName>
        <fullName evidence="2">DUF1659 domain-containing protein</fullName>
    </submittedName>
</protein>
<dbReference type="Pfam" id="PF07872">
    <property type="entry name" value="DUF1659"/>
    <property type="match status" value="1"/>
</dbReference>
<evidence type="ECO:0000313" key="3">
    <source>
        <dbReference type="Proteomes" id="UP000618943"/>
    </source>
</evidence>
<keyword evidence="3" id="KW-1185">Reference proteome</keyword>
<sequence length="73" mass="7882">MAVFSFNNATLRLSFVVGTNAEGEPVEKKKTYRNIKNGAQADALVSVSTVLAGLSSYPMSKIEFNELQEVVGN</sequence>
<dbReference type="Proteomes" id="UP000618943">
    <property type="component" value="Unassembled WGS sequence"/>
</dbReference>
<reference evidence="2 3" key="1">
    <citation type="submission" date="2020-12" db="EMBL/GenBank/DDBJ databases">
        <title>YIM B01967 draft genome.</title>
        <authorList>
            <person name="Yan X."/>
        </authorList>
    </citation>
    <scope>NUCLEOTIDE SEQUENCE [LARGE SCALE GENOMIC DNA]</scope>
    <source>
        <strain evidence="2 3">YIM B01967</strain>
    </source>
</reference>
<accession>A0ABS1H7C5</accession>
<evidence type="ECO:0000313" key="2">
    <source>
        <dbReference type="EMBL" id="MBK3495216.1"/>
    </source>
</evidence>
<comment type="caution">
    <text evidence="2">The sequence shown here is derived from an EMBL/GenBank/DDBJ whole genome shotgun (WGS) entry which is preliminary data.</text>
</comment>
<dbReference type="EMBL" id="JAEOAH010000012">
    <property type="protein sequence ID" value="MBK3495216.1"/>
    <property type="molecule type" value="Genomic_DNA"/>
</dbReference>
<name>A0ABS1H7C5_9BACL</name>
<organism evidence="2 3">
    <name type="scientific">Viridibacillus soli</name>
    <dbReference type="NCBI Taxonomy" id="2798301"/>
    <lineage>
        <taxon>Bacteria</taxon>
        <taxon>Bacillati</taxon>
        <taxon>Bacillota</taxon>
        <taxon>Bacilli</taxon>
        <taxon>Bacillales</taxon>
        <taxon>Caryophanaceae</taxon>
        <taxon>Viridibacillus</taxon>
    </lineage>
</organism>
<dbReference type="InterPro" id="IPR012454">
    <property type="entry name" value="DUF1659"/>
</dbReference>
<proteinExistence type="predicted"/>
<evidence type="ECO:0000259" key="1">
    <source>
        <dbReference type="Pfam" id="PF07872"/>
    </source>
</evidence>
<feature type="domain" description="DUF1659" evidence="1">
    <location>
        <begin position="5"/>
        <end position="71"/>
    </location>
</feature>
<gene>
    <name evidence="2" type="ORF">JFL43_10190</name>
</gene>